<keyword evidence="8" id="KW-0282">Flagellum</keyword>
<feature type="transmembrane region" description="Helical" evidence="7">
    <location>
        <begin position="214"/>
        <end position="240"/>
    </location>
</feature>
<dbReference type="GO" id="GO:0006605">
    <property type="term" value="P:protein targeting"/>
    <property type="evidence" value="ECO:0007669"/>
    <property type="project" value="InterPro"/>
</dbReference>
<dbReference type="RefSeq" id="WP_124084862.1">
    <property type="nucleotide sequence ID" value="NZ_UXAW01000033.1"/>
</dbReference>
<dbReference type="Proteomes" id="UP000277498">
    <property type="component" value="Unassembled WGS sequence"/>
</dbReference>
<keyword evidence="8" id="KW-0969">Cilium</keyword>
<evidence type="ECO:0000256" key="3">
    <source>
        <dbReference type="ARBA" id="ARBA00022475"/>
    </source>
</evidence>
<accession>A0A3P5WLN3</accession>
<protein>
    <submittedName>
        <fullName evidence="8">Flagellar biosynthesis protein FliR</fullName>
    </submittedName>
</protein>
<keyword evidence="8" id="KW-0966">Cell projection</keyword>
<evidence type="ECO:0000256" key="4">
    <source>
        <dbReference type="ARBA" id="ARBA00022692"/>
    </source>
</evidence>
<feature type="transmembrane region" description="Helical" evidence="7">
    <location>
        <begin position="18"/>
        <end position="38"/>
    </location>
</feature>
<dbReference type="EMBL" id="UXAW01000033">
    <property type="protein sequence ID" value="VDC20320.1"/>
    <property type="molecule type" value="Genomic_DNA"/>
</dbReference>
<evidence type="ECO:0000256" key="1">
    <source>
        <dbReference type="ARBA" id="ARBA00004651"/>
    </source>
</evidence>
<reference evidence="8 9" key="1">
    <citation type="submission" date="2018-11" db="EMBL/GenBank/DDBJ databases">
        <authorList>
            <person name="Criscuolo A."/>
        </authorList>
    </citation>
    <scope>NUCLEOTIDE SEQUENCE [LARGE SCALE GENOMIC DNA]</scope>
    <source>
        <strain evidence="8">ACIP111625</strain>
    </source>
</reference>
<comment type="subcellular location">
    <subcellularLocation>
        <location evidence="1">Cell membrane</location>
        <topology evidence="1">Multi-pass membrane protein</topology>
    </subcellularLocation>
</comment>
<dbReference type="PRINTS" id="PR00953">
    <property type="entry name" value="TYPE3IMRPROT"/>
</dbReference>
<keyword evidence="6 7" id="KW-0472">Membrane</keyword>
<organism evidence="8 9">
    <name type="scientific">Pseudogemmobacter humi</name>
    <dbReference type="NCBI Taxonomy" id="2483812"/>
    <lineage>
        <taxon>Bacteria</taxon>
        <taxon>Pseudomonadati</taxon>
        <taxon>Pseudomonadota</taxon>
        <taxon>Alphaproteobacteria</taxon>
        <taxon>Rhodobacterales</taxon>
        <taxon>Paracoccaceae</taxon>
        <taxon>Pseudogemmobacter</taxon>
    </lineage>
</organism>
<sequence length="258" mass="26631">MTPLIAQLTELAQLTEAAIWQAALVFFRVGAAVALLPALGEHFLPQRVKLAAVVMLTLIVAPAVPGATLAAVGFDGAAILTEVLAGLCLGVVMRLLILGLQTAGTLIAQSVSLAQMFSGTGPEPQPIVSNLLVLAGIVLFCTLGGLARSVELLVLSYDLLPSGKLPDSGALSQWGLARISRIFALAFTLAAPFVIAALLYNLALGAINRAMPGLMVTFIGAPALTLGGLILLALLSPFLLQSWQDAVLGSFADPFGIR</sequence>
<gene>
    <name evidence="8" type="ORF">XINFAN_00430</name>
</gene>
<name>A0A3P5WLN3_9RHOB</name>
<dbReference type="GO" id="GO:0005886">
    <property type="term" value="C:plasma membrane"/>
    <property type="evidence" value="ECO:0007669"/>
    <property type="project" value="UniProtKB-SubCell"/>
</dbReference>
<keyword evidence="9" id="KW-1185">Reference proteome</keyword>
<evidence type="ECO:0000256" key="6">
    <source>
        <dbReference type="ARBA" id="ARBA00023136"/>
    </source>
</evidence>
<keyword evidence="3" id="KW-1003">Cell membrane</keyword>
<feature type="transmembrane region" description="Helical" evidence="7">
    <location>
        <begin position="50"/>
        <end position="72"/>
    </location>
</feature>
<feature type="transmembrane region" description="Helical" evidence="7">
    <location>
        <begin position="84"/>
        <end position="107"/>
    </location>
</feature>
<feature type="transmembrane region" description="Helical" evidence="7">
    <location>
        <begin position="127"/>
        <end position="147"/>
    </location>
</feature>
<dbReference type="PANTHER" id="PTHR30065:SF8">
    <property type="entry name" value="FLAGELLAR BIOSYNTHETIC PROTEIN FLIR"/>
    <property type="match status" value="1"/>
</dbReference>
<dbReference type="PANTHER" id="PTHR30065">
    <property type="entry name" value="FLAGELLAR BIOSYNTHETIC PROTEIN FLIR"/>
    <property type="match status" value="1"/>
</dbReference>
<keyword evidence="5 7" id="KW-1133">Transmembrane helix</keyword>
<dbReference type="InterPro" id="IPR002010">
    <property type="entry name" value="T3SS_IM_R"/>
</dbReference>
<dbReference type="AlphaFoldDB" id="A0A3P5WLN3"/>
<feature type="transmembrane region" description="Helical" evidence="7">
    <location>
        <begin position="182"/>
        <end position="202"/>
    </location>
</feature>
<evidence type="ECO:0000256" key="5">
    <source>
        <dbReference type="ARBA" id="ARBA00022989"/>
    </source>
</evidence>
<evidence type="ECO:0000313" key="9">
    <source>
        <dbReference type="Proteomes" id="UP000277498"/>
    </source>
</evidence>
<dbReference type="Pfam" id="PF01311">
    <property type="entry name" value="Bac_export_1"/>
    <property type="match status" value="1"/>
</dbReference>
<evidence type="ECO:0000256" key="2">
    <source>
        <dbReference type="ARBA" id="ARBA00009772"/>
    </source>
</evidence>
<evidence type="ECO:0000256" key="7">
    <source>
        <dbReference type="SAM" id="Phobius"/>
    </source>
</evidence>
<evidence type="ECO:0000313" key="8">
    <source>
        <dbReference type="EMBL" id="VDC20320.1"/>
    </source>
</evidence>
<keyword evidence="4 7" id="KW-0812">Transmembrane</keyword>
<dbReference type="OrthoDB" id="9779817at2"/>
<comment type="similarity">
    <text evidence="2">Belongs to the FliR/MopE/SpaR family.</text>
</comment>
<proteinExistence type="inferred from homology"/>